<evidence type="ECO:0000313" key="12">
    <source>
        <dbReference type="Proteomes" id="UP000466517"/>
    </source>
</evidence>
<keyword evidence="12" id="KW-1185">Reference proteome</keyword>
<evidence type="ECO:0000313" key="11">
    <source>
        <dbReference type="EMBL" id="BBZ29707.1"/>
    </source>
</evidence>
<keyword evidence="3 9" id="KW-0812">Transmembrane</keyword>
<keyword evidence="6 9" id="KW-0472">Membrane</keyword>
<dbReference type="EMBL" id="AP022610">
    <property type="protein sequence ID" value="BBZ29707.1"/>
    <property type="molecule type" value="Genomic_DNA"/>
</dbReference>
<dbReference type="SUPFAM" id="SSF81324">
    <property type="entry name" value="Voltage-gated potassium channels"/>
    <property type="match status" value="1"/>
</dbReference>
<evidence type="ECO:0000256" key="7">
    <source>
        <dbReference type="ARBA" id="ARBA00023303"/>
    </source>
</evidence>
<evidence type="ECO:0000259" key="10">
    <source>
        <dbReference type="Pfam" id="PF07885"/>
    </source>
</evidence>
<dbReference type="Gene3D" id="1.10.287.70">
    <property type="match status" value="1"/>
</dbReference>
<feature type="transmembrane region" description="Helical" evidence="9">
    <location>
        <begin position="41"/>
        <end position="64"/>
    </location>
</feature>
<dbReference type="PANTHER" id="PTHR11537:SF254">
    <property type="entry name" value="POTASSIUM VOLTAGE-GATED CHANNEL PROTEIN SHAB"/>
    <property type="match status" value="1"/>
</dbReference>
<dbReference type="GO" id="GO:0005249">
    <property type="term" value="F:voltage-gated potassium channel activity"/>
    <property type="evidence" value="ECO:0007669"/>
    <property type="project" value="InterPro"/>
</dbReference>
<feature type="transmembrane region" description="Helical" evidence="9">
    <location>
        <begin position="139"/>
        <end position="159"/>
    </location>
</feature>
<evidence type="ECO:0000256" key="3">
    <source>
        <dbReference type="ARBA" id="ARBA00022692"/>
    </source>
</evidence>
<proteinExistence type="predicted"/>
<sequence>MTSESTVADARVRRARAAVASAFAPPPPSPRLMRFEKRTEWPLAIAALVFLAGYSVEVLAHPRFDTAMDVVMNVTWAVFVVDYVVRLMLAEDRARWFLRHLVDLAVVALPLLRPLRLLRLIVLIIAFQKAIGGAIRGRIIVYTASGAILLIYAASLALLEAERHQPNSHINSFGDAVWSSIETVTTVGYGDAAPVTGRGRLIAVALMIGGISLVGVVTATLASWIVQRVSEEDDAQQAATAAQIDALRVDLEQRLAALQEQLATLTETPHATDRHGVG</sequence>
<dbReference type="Proteomes" id="UP000466517">
    <property type="component" value="Chromosome"/>
</dbReference>
<dbReference type="InterPro" id="IPR027359">
    <property type="entry name" value="Volt_channel_dom_sf"/>
</dbReference>
<evidence type="ECO:0000256" key="5">
    <source>
        <dbReference type="ARBA" id="ARBA00023065"/>
    </source>
</evidence>
<comment type="subcellular location">
    <subcellularLocation>
        <location evidence="1">Membrane</location>
        <topology evidence="1">Multi-pass membrane protein</topology>
    </subcellularLocation>
</comment>
<reference evidence="11 12" key="1">
    <citation type="journal article" date="2019" name="Emerg. Microbes Infect.">
        <title>Comprehensive subspecies identification of 175 nontuberculous mycobacteria species based on 7547 genomic profiles.</title>
        <authorList>
            <person name="Matsumoto Y."/>
            <person name="Kinjo T."/>
            <person name="Motooka D."/>
            <person name="Nabeya D."/>
            <person name="Jung N."/>
            <person name="Uechi K."/>
            <person name="Horii T."/>
            <person name="Iida T."/>
            <person name="Fujita J."/>
            <person name="Nakamura S."/>
        </authorList>
    </citation>
    <scope>NUCLEOTIDE SEQUENCE [LARGE SCALE GENOMIC DNA]</scope>
    <source>
        <strain evidence="11 12">JCM 13574</strain>
    </source>
</reference>
<dbReference type="Pfam" id="PF07885">
    <property type="entry name" value="Ion_trans_2"/>
    <property type="match status" value="1"/>
</dbReference>
<dbReference type="GO" id="GO:0001508">
    <property type="term" value="P:action potential"/>
    <property type="evidence" value="ECO:0007669"/>
    <property type="project" value="TreeGrafter"/>
</dbReference>
<dbReference type="InterPro" id="IPR028325">
    <property type="entry name" value="VG_K_chnl"/>
</dbReference>
<evidence type="ECO:0000256" key="8">
    <source>
        <dbReference type="SAM" id="Coils"/>
    </source>
</evidence>
<evidence type="ECO:0000256" key="2">
    <source>
        <dbReference type="ARBA" id="ARBA00022448"/>
    </source>
</evidence>
<protein>
    <submittedName>
        <fullName evidence="11">Voltage-gated potassium channel</fullName>
    </submittedName>
</protein>
<keyword evidence="4 9" id="KW-1133">Transmembrane helix</keyword>
<name>A0A7I7XKI9_9MYCO</name>
<dbReference type="Gene3D" id="1.20.5.110">
    <property type="match status" value="1"/>
</dbReference>
<evidence type="ECO:0000256" key="4">
    <source>
        <dbReference type="ARBA" id="ARBA00022989"/>
    </source>
</evidence>
<keyword evidence="8" id="KW-0175">Coiled coil</keyword>
<accession>A0A7I7XKI9</accession>
<keyword evidence="5" id="KW-0406">Ion transport</keyword>
<evidence type="ECO:0000256" key="1">
    <source>
        <dbReference type="ARBA" id="ARBA00004141"/>
    </source>
</evidence>
<evidence type="ECO:0000256" key="6">
    <source>
        <dbReference type="ARBA" id="ARBA00023136"/>
    </source>
</evidence>
<feature type="domain" description="Potassium channel" evidence="10">
    <location>
        <begin position="150"/>
        <end position="226"/>
    </location>
</feature>
<dbReference type="GO" id="GO:0008076">
    <property type="term" value="C:voltage-gated potassium channel complex"/>
    <property type="evidence" value="ECO:0007669"/>
    <property type="project" value="InterPro"/>
</dbReference>
<feature type="transmembrane region" description="Helical" evidence="9">
    <location>
        <begin position="201"/>
        <end position="226"/>
    </location>
</feature>
<dbReference type="PANTHER" id="PTHR11537">
    <property type="entry name" value="VOLTAGE-GATED POTASSIUM CHANNEL"/>
    <property type="match status" value="1"/>
</dbReference>
<gene>
    <name evidence="11" type="ORF">MMAD_40020</name>
</gene>
<feature type="coiled-coil region" evidence="8">
    <location>
        <begin position="241"/>
        <end position="268"/>
    </location>
</feature>
<evidence type="ECO:0000256" key="9">
    <source>
        <dbReference type="SAM" id="Phobius"/>
    </source>
</evidence>
<feature type="transmembrane region" description="Helical" evidence="9">
    <location>
        <begin position="70"/>
        <end position="89"/>
    </location>
</feature>
<dbReference type="Gene3D" id="1.20.120.350">
    <property type="entry name" value="Voltage-gated potassium channels. Chain C"/>
    <property type="match status" value="1"/>
</dbReference>
<dbReference type="KEGG" id="mmag:MMAD_40020"/>
<keyword evidence="2" id="KW-0813">Transport</keyword>
<keyword evidence="7 11" id="KW-0407">Ion channel</keyword>
<organism evidence="11 12">
    <name type="scientific">Mycolicibacterium madagascariense</name>
    <dbReference type="NCBI Taxonomy" id="212765"/>
    <lineage>
        <taxon>Bacteria</taxon>
        <taxon>Bacillati</taxon>
        <taxon>Actinomycetota</taxon>
        <taxon>Actinomycetes</taxon>
        <taxon>Mycobacteriales</taxon>
        <taxon>Mycobacteriaceae</taxon>
        <taxon>Mycolicibacterium</taxon>
    </lineage>
</organism>
<dbReference type="AlphaFoldDB" id="A0A7I7XKI9"/>
<dbReference type="InterPro" id="IPR013099">
    <property type="entry name" value="K_chnl_dom"/>
</dbReference>